<dbReference type="InterPro" id="IPR001633">
    <property type="entry name" value="EAL_dom"/>
</dbReference>
<dbReference type="PROSITE" id="PS50887">
    <property type="entry name" value="GGDEF"/>
    <property type="match status" value="1"/>
</dbReference>
<evidence type="ECO:0000259" key="3">
    <source>
        <dbReference type="PROSITE" id="PS50887"/>
    </source>
</evidence>
<dbReference type="CDD" id="cd01949">
    <property type="entry name" value="GGDEF"/>
    <property type="match status" value="1"/>
</dbReference>
<evidence type="ECO:0000313" key="5">
    <source>
        <dbReference type="Proteomes" id="UP000243719"/>
    </source>
</evidence>
<evidence type="ECO:0000259" key="2">
    <source>
        <dbReference type="PROSITE" id="PS50883"/>
    </source>
</evidence>
<keyword evidence="1" id="KW-0472">Membrane</keyword>
<dbReference type="NCBIfam" id="TIGR00254">
    <property type="entry name" value="GGDEF"/>
    <property type="match status" value="1"/>
</dbReference>
<dbReference type="RefSeq" id="WP_091912257.1">
    <property type="nucleotide sequence ID" value="NZ_FNLO01000014.1"/>
</dbReference>
<keyword evidence="1" id="KW-1133">Transmembrane helix</keyword>
<name>A0A1H2PWJ5_9BURK</name>
<dbReference type="SMART" id="SM00052">
    <property type="entry name" value="EAL"/>
    <property type="match status" value="1"/>
</dbReference>
<accession>A0A1H2PWJ5</accession>
<dbReference type="Proteomes" id="UP000243719">
    <property type="component" value="Unassembled WGS sequence"/>
</dbReference>
<dbReference type="AlphaFoldDB" id="A0A1H2PWJ5"/>
<feature type="domain" description="EAL" evidence="2">
    <location>
        <begin position="517"/>
        <end position="774"/>
    </location>
</feature>
<dbReference type="Gene3D" id="3.30.70.270">
    <property type="match status" value="1"/>
</dbReference>
<proteinExistence type="predicted"/>
<dbReference type="CDD" id="cd12915">
    <property type="entry name" value="PDC2_DGC_like"/>
    <property type="match status" value="1"/>
</dbReference>
<dbReference type="OrthoDB" id="9813903at2"/>
<dbReference type="InterPro" id="IPR029787">
    <property type="entry name" value="Nucleotide_cyclase"/>
</dbReference>
<organism evidence="4 5">
    <name type="scientific">Chitinasiproducens palmae</name>
    <dbReference type="NCBI Taxonomy" id="1770053"/>
    <lineage>
        <taxon>Bacteria</taxon>
        <taxon>Pseudomonadati</taxon>
        <taxon>Pseudomonadota</taxon>
        <taxon>Betaproteobacteria</taxon>
        <taxon>Burkholderiales</taxon>
        <taxon>Burkholderiaceae</taxon>
        <taxon>Chitinasiproducens</taxon>
    </lineage>
</organism>
<dbReference type="CDD" id="cd01948">
    <property type="entry name" value="EAL"/>
    <property type="match status" value="1"/>
</dbReference>
<dbReference type="InterPro" id="IPR043128">
    <property type="entry name" value="Rev_trsase/Diguanyl_cyclase"/>
</dbReference>
<dbReference type="PANTHER" id="PTHR44757:SF2">
    <property type="entry name" value="BIOFILM ARCHITECTURE MAINTENANCE PROTEIN MBAA"/>
    <property type="match status" value="1"/>
</dbReference>
<dbReference type="Gene3D" id="3.30.450.20">
    <property type="entry name" value="PAS domain"/>
    <property type="match status" value="2"/>
</dbReference>
<dbReference type="SUPFAM" id="SSF141868">
    <property type="entry name" value="EAL domain-like"/>
    <property type="match status" value="1"/>
</dbReference>
<keyword evidence="5" id="KW-1185">Reference proteome</keyword>
<dbReference type="InterPro" id="IPR052155">
    <property type="entry name" value="Biofilm_reg_signaling"/>
</dbReference>
<dbReference type="InterPro" id="IPR035919">
    <property type="entry name" value="EAL_sf"/>
</dbReference>
<feature type="transmembrane region" description="Helical" evidence="1">
    <location>
        <begin position="303"/>
        <end position="329"/>
    </location>
</feature>
<dbReference type="PANTHER" id="PTHR44757">
    <property type="entry name" value="DIGUANYLATE CYCLASE DGCP"/>
    <property type="match status" value="1"/>
</dbReference>
<dbReference type="SUPFAM" id="SSF55073">
    <property type="entry name" value="Nucleotide cyclase"/>
    <property type="match status" value="1"/>
</dbReference>
<feature type="domain" description="GGDEF" evidence="3">
    <location>
        <begin position="369"/>
        <end position="508"/>
    </location>
</feature>
<reference evidence="5" key="1">
    <citation type="submission" date="2016-09" db="EMBL/GenBank/DDBJ databases">
        <authorList>
            <person name="Varghese N."/>
            <person name="Submissions S."/>
        </authorList>
    </citation>
    <scope>NUCLEOTIDE SEQUENCE [LARGE SCALE GENOMIC DNA]</scope>
    <source>
        <strain evidence="5">JS23</strain>
    </source>
</reference>
<dbReference type="STRING" id="1770053.SAMN05216551_11433"/>
<dbReference type="EMBL" id="FNLO01000014">
    <property type="protein sequence ID" value="SDV50926.1"/>
    <property type="molecule type" value="Genomic_DNA"/>
</dbReference>
<dbReference type="Pfam" id="PF00990">
    <property type="entry name" value="GGDEF"/>
    <property type="match status" value="1"/>
</dbReference>
<evidence type="ECO:0000313" key="4">
    <source>
        <dbReference type="EMBL" id="SDV50926.1"/>
    </source>
</evidence>
<protein>
    <submittedName>
        <fullName evidence="4">Diguanylate cyclase (GGDEF) domain-containing protein</fullName>
    </submittedName>
</protein>
<keyword evidence="1" id="KW-0812">Transmembrane</keyword>
<gene>
    <name evidence="4" type="ORF">SAMN05216551_11433</name>
</gene>
<dbReference type="Pfam" id="PF00563">
    <property type="entry name" value="EAL"/>
    <property type="match status" value="1"/>
</dbReference>
<dbReference type="PROSITE" id="PS50883">
    <property type="entry name" value="EAL"/>
    <property type="match status" value="1"/>
</dbReference>
<dbReference type="CDD" id="cd12914">
    <property type="entry name" value="PDC1_DGC_like"/>
    <property type="match status" value="1"/>
</dbReference>
<feature type="transmembrane region" description="Helical" evidence="1">
    <location>
        <begin position="32"/>
        <end position="50"/>
    </location>
</feature>
<sequence>MRSLFAGLMRLLRVRPGDVGQVERARRPGSALTVPLLGLLLIGILWGIVIKRLDDERTAVFEQSISNARLLSSAFAEHTLRSLRQLDQLTRFVKYEYESDPARFDLQTMMRRGVLPQQDLLQIALIGSDGRLRASSVPNAAIGTDLSDREHFHVHTMGDEDRLYVSKPVLGRVSHLWSLQLTRRLNNPDGGFGGVVVVSVNPRYFSNDFYNGGIFEHDDMIAVLDEDGAVLSRRTSAALVSATASAVQASYPPFVTTSGVTTDPVDDVRRIFAYQRIPGYPLAVVVALSEAAVLESFQHTRTIYRVMTGIVSLAIIAFVGLTSGVIGQLSERERAMSRLAQYDPLTGLANRWRIVMLLRERLASQASVGRLAVLLVGLDNFKVVNDTLGHREGDEVIKLVARRLQRRIDELGLHERAILGRIAGDGYIVIVEGDDIDTVAARLATTLGETIRSPAFERRGVSFDLRASIGIALHTRADDTEDELLRKCDVAMYAVKDSGKGRYAFFQPDLALRSERLIEWEQMLRDALAEGQIYLEYQPKVDLRLRTLTGLEALLRWRHPRLGLIPAAQFIPIAETLGMIVPIGEFALEQASRQLAAWHAAGLTTLSVAVNVSPLHFWRGDLLATVERCLAETGIPPESLEIELTETAAMTQPDLAAQKMLSLKRLGLRIALDDFGTGHSSLAYLHRFPVDTIKIDRVFVSPLPDDLKVRALVASIVGLANAMKLGVVIEGIETEAQLRWLSLLRCHRQLDAQGFLFSPSVLPDEVPDLVERCKTRLGSCGSA</sequence>
<evidence type="ECO:0000256" key="1">
    <source>
        <dbReference type="SAM" id="Phobius"/>
    </source>
</evidence>
<dbReference type="Gene3D" id="3.20.20.450">
    <property type="entry name" value="EAL domain"/>
    <property type="match status" value="1"/>
</dbReference>
<dbReference type="SMART" id="SM00267">
    <property type="entry name" value="GGDEF"/>
    <property type="match status" value="1"/>
</dbReference>
<dbReference type="InterPro" id="IPR000160">
    <property type="entry name" value="GGDEF_dom"/>
</dbReference>